<keyword evidence="5" id="KW-0184">Conjugation</keyword>
<dbReference type="PANTHER" id="PTHR37937:SF1">
    <property type="entry name" value="CONJUGATIVE TRANSFER: DNA TRANSPORT"/>
    <property type="match status" value="1"/>
</dbReference>
<dbReference type="Pfam" id="PF02534">
    <property type="entry name" value="T4SS-DNA_transf"/>
    <property type="match status" value="1"/>
</dbReference>
<keyword evidence="4 8" id="KW-0812">Transmembrane</keyword>
<dbReference type="RefSeq" id="WP_171376259.1">
    <property type="nucleotide sequence ID" value="NZ_JABFCN010000011.1"/>
</dbReference>
<evidence type="ECO:0000256" key="4">
    <source>
        <dbReference type="ARBA" id="ARBA00022692"/>
    </source>
</evidence>
<evidence type="ECO:0000256" key="5">
    <source>
        <dbReference type="ARBA" id="ARBA00022971"/>
    </source>
</evidence>
<dbReference type="CDD" id="cd01127">
    <property type="entry name" value="TrwB_TraG_TraD_VirD4"/>
    <property type="match status" value="2"/>
</dbReference>
<evidence type="ECO:0000313" key="10">
    <source>
        <dbReference type="Proteomes" id="UP000519972"/>
    </source>
</evidence>
<dbReference type="InterPro" id="IPR003688">
    <property type="entry name" value="TraG/VirD4"/>
</dbReference>
<keyword evidence="3" id="KW-1003">Cell membrane</keyword>
<evidence type="ECO:0000256" key="6">
    <source>
        <dbReference type="ARBA" id="ARBA00022989"/>
    </source>
</evidence>
<evidence type="ECO:0000256" key="2">
    <source>
        <dbReference type="ARBA" id="ARBA00008806"/>
    </source>
</evidence>
<keyword evidence="6 8" id="KW-1133">Transmembrane helix</keyword>
<dbReference type="GO" id="GO:0005886">
    <property type="term" value="C:plasma membrane"/>
    <property type="evidence" value="ECO:0007669"/>
    <property type="project" value="UniProtKB-SubCell"/>
</dbReference>
<organism evidence="9 10">
    <name type="scientific">Rhizobium sophorae</name>
    <dbReference type="NCBI Taxonomy" id="1535242"/>
    <lineage>
        <taxon>Bacteria</taxon>
        <taxon>Pseudomonadati</taxon>
        <taxon>Pseudomonadota</taxon>
        <taxon>Alphaproteobacteria</taxon>
        <taxon>Hyphomicrobiales</taxon>
        <taxon>Rhizobiaceae</taxon>
        <taxon>Rhizobium/Agrobacterium group</taxon>
        <taxon>Rhizobium</taxon>
    </lineage>
</organism>
<dbReference type="PANTHER" id="PTHR37937">
    <property type="entry name" value="CONJUGATIVE TRANSFER: DNA TRANSPORT"/>
    <property type="match status" value="1"/>
</dbReference>
<comment type="subcellular location">
    <subcellularLocation>
        <location evidence="1">Cell membrane</location>
        <topology evidence="1">Multi-pass membrane protein</topology>
    </subcellularLocation>
</comment>
<evidence type="ECO:0000256" key="3">
    <source>
        <dbReference type="ARBA" id="ARBA00022475"/>
    </source>
</evidence>
<dbReference type="SUPFAM" id="SSF52540">
    <property type="entry name" value="P-loop containing nucleoside triphosphate hydrolases"/>
    <property type="match status" value="1"/>
</dbReference>
<feature type="transmembrane region" description="Helical" evidence="8">
    <location>
        <begin position="21"/>
        <end position="38"/>
    </location>
</feature>
<proteinExistence type="inferred from homology"/>
<dbReference type="InterPro" id="IPR027417">
    <property type="entry name" value="P-loop_NTPase"/>
</dbReference>
<dbReference type="Gene3D" id="3.40.50.300">
    <property type="entry name" value="P-loop containing nucleotide triphosphate hydrolases"/>
    <property type="match status" value="1"/>
</dbReference>
<gene>
    <name evidence="9" type="ORF">G9X64_06885</name>
</gene>
<evidence type="ECO:0000256" key="1">
    <source>
        <dbReference type="ARBA" id="ARBA00004651"/>
    </source>
</evidence>
<evidence type="ECO:0000256" key="8">
    <source>
        <dbReference type="SAM" id="Phobius"/>
    </source>
</evidence>
<feature type="transmembrane region" description="Helical" evidence="8">
    <location>
        <begin position="73"/>
        <end position="94"/>
    </location>
</feature>
<sequence>MIHANQIRIALRNMMRMAARDPLWAIVAFITFPLRYAKSFVMGAFGYLLVVFTVYFGIDYLRRVILGGHRGDVIWHIGDWVVMAFAIVLLIRLLSAPLITHFGSAVDDTHGSARFAGRREIAPLTKAGSGLLIGRAQGSGRLLRYDGPAHLLTMAPTRSGKGVGTIIPNLLTADRSIICIDPKGENAIIASDAREKFGPVHIVDPFGITGKPSAAFNPMDGVDQDSVDVAENATTLADALVFDEPGLSGDAHWNEEAKALIAGLLLHVIASQPDDRRTLTMLRHLLTLAPEAFRAVLDEMQASDAVNGLIARAANRHLGKSDREASGVLSAAQRHTHFLDSPRMTGVLGRSDFWFGDLKADKATVFLVLPPDRLAAYSRWLRLLVAQSLTEMARTAPSPHPSTPPVLYLLDEFAALGHLAPIERAMGLMAGYGVQLWPIIQDIHQLRATYGQRAGTFLSNAGVLQVFGVNDHDSARLVSDLLGQETVVFNTAARALDSERTGLSFAEQHVARPLLTPDEVRNLPASSELLFIAGQRPIAATKLRYYADPEFAGLFTASQI</sequence>
<evidence type="ECO:0000313" key="9">
    <source>
        <dbReference type="EMBL" id="NNU36212.1"/>
    </source>
</evidence>
<keyword evidence="7 8" id="KW-0472">Membrane</keyword>
<accession>A0A7Y3S579</accession>
<comment type="similarity">
    <text evidence="2">Belongs to the VirD4/TraG family.</text>
</comment>
<dbReference type="InterPro" id="IPR051539">
    <property type="entry name" value="T4SS-coupling_protein"/>
</dbReference>
<keyword evidence="10" id="KW-1185">Reference proteome</keyword>
<comment type="caution">
    <text evidence="9">The sequence shown here is derived from an EMBL/GenBank/DDBJ whole genome shotgun (WGS) entry which is preliminary data.</text>
</comment>
<dbReference type="EMBL" id="JABFCN010000011">
    <property type="protein sequence ID" value="NNU36212.1"/>
    <property type="molecule type" value="Genomic_DNA"/>
</dbReference>
<dbReference type="Proteomes" id="UP000519972">
    <property type="component" value="Unassembled WGS sequence"/>
</dbReference>
<feature type="transmembrane region" description="Helical" evidence="8">
    <location>
        <begin position="44"/>
        <end position="61"/>
    </location>
</feature>
<reference evidence="9 10" key="1">
    <citation type="submission" date="2020-02" db="EMBL/GenBank/DDBJ databases">
        <authorList>
            <person name="Sun Q."/>
        </authorList>
    </citation>
    <scope>NUCLEOTIDE SEQUENCE [LARGE SCALE GENOMIC DNA]</scope>
    <source>
        <strain evidence="9 10">CCBAU 03386</strain>
    </source>
</reference>
<protein>
    <submittedName>
        <fullName evidence="9">Type IV secretory system conjugative DNA transfer family protein</fullName>
    </submittedName>
</protein>
<evidence type="ECO:0000256" key="7">
    <source>
        <dbReference type="ARBA" id="ARBA00023136"/>
    </source>
</evidence>
<dbReference type="AlphaFoldDB" id="A0A7Y3S579"/>
<name>A0A7Y3S579_9HYPH</name>